<dbReference type="Proteomes" id="UP001159363">
    <property type="component" value="Chromosome 2"/>
</dbReference>
<evidence type="ECO:0000313" key="5">
    <source>
        <dbReference type="Proteomes" id="UP001159363"/>
    </source>
</evidence>
<keyword evidence="1" id="KW-0539">Nucleus</keyword>
<sequence>MFMVSLVPELKKVPQDHTLKVKSSIISLLIDAQQYHSRPITNPGLSFVQSSVLKTSGIYGTHCYGGHESLQYQVGSSQEWQVTVDRQYQQSVQHLHPRARHGQESAHQLQGQGEEHFSPAASVYSND</sequence>
<feature type="region of interest" description="Disordered" evidence="2">
    <location>
        <begin position="91"/>
        <end position="127"/>
    </location>
</feature>
<proteinExistence type="predicted"/>
<dbReference type="PROSITE" id="PS51031">
    <property type="entry name" value="BESS"/>
    <property type="match status" value="1"/>
</dbReference>
<evidence type="ECO:0000313" key="4">
    <source>
        <dbReference type="EMBL" id="KAJ8893082.1"/>
    </source>
</evidence>
<comment type="caution">
    <text evidence="4">The sequence shown here is derived from an EMBL/GenBank/DDBJ whole genome shotgun (WGS) entry which is preliminary data.</text>
</comment>
<dbReference type="InterPro" id="IPR004210">
    <property type="entry name" value="BESS_motif"/>
</dbReference>
<feature type="domain" description="BESS" evidence="3">
    <location>
        <begin position="1"/>
        <end position="35"/>
    </location>
</feature>
<evidence type="ECO:0000256" key="1">
    <source>
        <dbReference type="PROSITE-ProRule" id="PRU00371"/>
    </source>
</evidence>
<keyword evidence="5" id="KW-1185">Reference proteome</keyword>
<gene>
    <name evidence="4" type="ORF">PR048_005665</name>
</gene>
<reference evidence="4 5" key="1">
    <citation type="submission" date="2023-02" db="EMBL/GenBank/DDBJ databases">
        <title>LHISI_Scaffold_Assembly.</title>
        <authorList>
            <person name="Stuart O.P."/>
            <person name="Cleave R."/>
            <person name="Magrath M.J.L."/>
            <person name="Mikheyev A.S."/>
        </authorList>
    </citation>
    <scope>NUCLEOTIDE SEQUENCE [LARGE SCALE GENOMIC DNA]</scope>
    <source>
        <strain evidence="4">Daus_M_001</strain>
        <tissue evidence="4">Leg muscle</tissue>
    </source>
</reference>
<evidence type="ECO:0000256" key="2">
    <source>
        <dbReference type="SAM" id="MobiDB-lite"/>
    </source>
</evidence>
<evidence type="ECO:0000259" key="3">
    <source>
        <dbReference type="PROSITE" id="PS51031"/>
    </source>
</evidence>
<dbReference type="EMBL" id="JARBHB010000002">
    <property type="protein sequence ID" value="KAJ8893082.1"/>
    <property type="molecule type" value="Genomic_DNA"/>
</dbReference>
<name>A0ABQ9I8S8_9NEOP</name>
<accession>A0ABQ9I8S8</accession>
<organism evidence="4 5">
    <name type="scientific">Dryococelus australis</name>
    <dbReference type="NCBI Taxonomy" id="614101"/>
    <lineage>
        <taxon>Eukaryota</taxon>
        <taxon>Metazoa</taxon>
        <taxon>Ecdysozoa</taxon>
        <taxon>Arthropoda</taxon>
        <taxon>Hexapoda</taxon>
        <taxon>Insecta</taxon>
        <taxon>Pterygota</taxon>
        <taxon>Neoptera</taxon>
        <taxon>Polyneoptera</taxon>
        <taxon>Phasmatodea</taxon>
        <taxon>Verophasmatodea</taxon>
        <taxon>Anareolatae</taxon>
        <taxon>Phasmatidae</taxon>
        <taxon>Eurycanthinae</taxon>
        <taxon>Dryococelus</taxon>
    </lineage>
</organism>
<protein>
    <recommendedName>
        <fullName evidence="3">BESS domain-containing protein</fullName>
    </recommendedName>
</protein>
<comment type="subcellular location">
    <subcellularLocation>
        <location evidence="1">Nucleus</location>
    </subcellularLocation>
</comment>